<dbReference type="SMART" id="SM00579">
    <property type="entry name" value="FBD"/>
    <property type="match status" value="1"/>
</dbReference>
<dbReference type="CDD" id="cd22160">
    <property type="entry name" value="F-box_AtFBL13-like"/>
    <property type="match status" value="1"/>
</dbReference>
<organism evidence="2 3">
    <name type="scientific">Saponaria officinalis</name>
    <name type="common">Common soapwort</name>
    <name type="synonym">Lychnis saponaria</name>
    <dbReference type="NCBI Taxonomy" id="3572"/>
    <lineage>
        <taxon>Eukaryota</taxon>
        <taxon>Viridiplantae</taxon>
        <taxon>Streptophyta</taxon>
        <taxon>Embryophyta</taxon>
        <taxon>Tracheophyta</taxon>
        <taxon>Spermatophyta</taxon>
        <taxon>Magnoliopsida</taxon>
        <taxon>eudicotyledons</taxon>
        <taxon>Gunneridae</taxon>
        <taxon>Pentapetalae</taxon>
        <taxon>Caryophyllales</taxon>
        <taxon>Caryophyllaceae</taxon>
        <taxon>Caryophylleae</taxon>
        <taxon>Saponaria</taxon>
    </lineage>
</organism>
<dbReference type="InterPro" id="IPR036047">
    <property type="entry name" value="F-box-like_dom_sf"/>
</dbReference>
<comment type="caution">
    <text evidence="2">The sequence shown here is derived from an EMBL/GenBank/DDBJ whole genome shotgun (WGS) entry which is preliminary data.</text>
</comment>
<evidence type="ECO:0000259" key="1">
    <source>
        <dbReference type="SMART" id="SM00579"/>
    </source>
</evidence>
<dbReference type="SUPFAM" id="SSF52047">
    <property type="entry name" value="RNI-like"/>
    <property type="match status" value="1"/>
</dbReference>
<dbReference type="InterPro" id="IPR053781">
    <property type="entry name" value="F-box_AtFBL13-like"/>
</dbReference>
<dbReference type="InterPro" id="IPR055411">
    <property type="entry name" value="LRR_FXL15/At3g58940/PEG3-like"/>
</dbReference>
<dbReference type="Pfam" id="PF00646">
    <property type="entry name" value="F-box"/>
    <property type="match status" value="1"/>
</dbReference>
<accession>A0AAW1JP06</accession>
<reference evidence="2" key="1">
    <citation type="submission" date="2024-03" db="EMBL/GenBank/DDBJ databases">
        <title>WGS assembly of Saponaria officinalis var. Norfolk2.</title>
        <authorList>
            <person name="Jenkins J."/>
            <person name="Shu S."/>
            <person name="Grimwood J."/>
            <person name="Barry K."/>
            <person name="Goodstein D."/>
            <person name="Schmutz J."/>
            <person name="Leebens-Mack J."/>
            <person name="Osbourn A."/>
        </authorList>
    </citation>
    <scope>NUCLEOTIDE SEQUENCE [LARGE SCALE GENOMIC DNA]</scope>
    <source>
        <strain evidence="2">JIC</strain>
    </source>
</reference>
<dbReference type="PANTHER" id="PTHR31293">
    <property type="entry name" value="RNI-LIKE SUPERFAMILY PROTEIN"/>
    <property type="match status" value="1"/>
</dbReference>
<dbReference type="SUPFAM" id="SSF81383">
    <property type="entry name" value="F-box domain"/>
    <property type="match status" value="1"/>
</dbReference>
<keyword evidence="3" id="KW-1185">Reference proteome</keyword>
<feature type="domain" description="FBD" evidence="1">
    <location>
        <begin position="371"/>
        <end position="444"/>
    </location>
</feature>
<evidence type="ECO:0000313" key="2">
    <source>
        <dbReference type="EMBL" id="KAK9706139.1"/>
    </source>
</evidence>
<dbReference type="Gene3D" id="1.20.1280.50">
    <property type="match status" value="1"/>
</dbReference>
<dbReference type="Proteomes" id="UP001443914">
    <property type="component" value="Unassembled WGS sequence"/>
</dbReference>
<dbReference type="InterPro" id="IPR032675">
    <property type="entry name" value="LRR_dom_sf"/>
</dbReference>
<proteinExistence type="predicted"/>
<dbReference type="Gene3D" id="3.80.10.10">
    <property type="entry name" value="Ribonuclease Inhibitor"/>
    <property type="match status" value="1"/>
</dbReference>
<sequence>MSRALKCSKVSEVKDQEQTDRISSLPDDLLGYMLSFLPTKSAVGTSILSSRWRYLHTLTNCLSFKTPLEFGQTKIKAQKKAFKKFVNRVLVLHKTSPIRKFSLDCGRYVFDDLDLHTWVSAAILKEVEQLHLSFIGQINALPYRLFSCQTIVELKLSNIERFRVPESIALPNLKILHLYAMIFMDTDSFHKLVSACSLLEELEVIRCKWPMDLDYHLRLSSRELKRLKIKCCEDQFQVDAPNLAYLEYYTIYADAALSLKNTDRLLTAILEFPLIKDSISNQLDVALIKAVCHVKELHLLGEALPYLTCLADDQIPSYLNLVKLHLGRCSYNTWKYVTYWLANSPQLETLIFEKGVVSTREDEWPPNVALVSFSSRVKGIEVCHFRGFKTELVLLKYLLGNAEVLQSLTLYKDYYNMSMEEELQASNELLTLPRASRACVVHFRKFGA</sequence>
<dbReference type="AlphaFoldDB" id="A0AAW1JP06"/>
<dbReference type="InterPro" id="IPR055294">
    <property type="entry name" value="FBL60-like"/>
</dbReference>
<dbReference type="Pfam" id="PF24758">
    <property type="entry name" value="LRR_At5g56370"/>
    <property type="match status" value="1"/>
</dbReference>
<gene>
    <name evidence="2" type="ORF">RND81_07G106300</name>
</gene>
<protein>
    <recommendedName>
        <fullName evidence="1">FBD domain-containing protein</fullName>
    </recommendedName>
</protein>
<dbReference type="InterPro" id="IPR006566">
    <property type="entry name" value="FBD"/>
</dbReference>
<dbReference type="EMBL" id="JBDFQZ010000007">
    <property type="protein sequence ID" value="KAK9706139.1"/>
    <property type="molecule type" value="Genomic_DNA"/>
</dbReference>
<name>A0AAW1JP06_SAPOF</name>
<dbReference type="PANTHER" id="PTHR31293:SF12">
    <property type="entry name" value="RNI-LIKE SUPERFAMILY PROTEIN"/>
    <property type="match status" value="1"/>
</dbReference>
<dbReference type="InterPro" id="IPR001810">
    <property type="entry name" value="F-box_dom"/>
</dbReference>
<evidence type="ECO:0000313" key="3">
    <source>
        <dbReference type="Proteomes" id="UP001443914"/>
    </source>
</evidence>